<evidence type="ECO:0000256" key="3">
    <source>
        <dbReference type="ARBA" id="ARBA00022679"/>
    </source>
</evidence>
<dbReference type="Pfam" id="PF19279">
    <property type="entry name" value="YegS_C"/>
    <property type="match status" value="1"/>
</dbReference>
<dbReference type="InterPro" id="IPR050187">
    <property type="entry name" value="Lipid_Phosphate_FormReg"/>
</dbReference>
<evidence type="ECO:0000259" key="10">
    <source>
        <dbReference type="PROSITE" id="PS50146"/>
    </source>
</evidence>
<keyword evidence="9" id="KW-0472">Membrane</keyword>
<dbReference type="SMART" id="SM00046">
    <property type="entry name" value="DAGKc"/>
    <property type="match status" value="1"/>
</dbReference>
<dbReference type="PANTHER" id="PTHR12358:SF54">
    <property type="entry name" value="SPHINGOSINE KINASE RELATED PROTEIN"/>
    <property type="match status" value="1"/>
</dbReference>
<dbReference type="RefSeq" id="WP_158524626.1">
    <property type="nucleotide sequence ID" value="NZ_CP122566.1"/>
</dbReference>
<dbReference type="Gene3D" id="2.60.200.40">
    <property type="match status" value="1"/>
</dbReference>
<keyword evidence="8" id="KW-1208">Phospholipid metabolism</keyword>
<dbReference type="EMBL" id="CP122566">
    <property type="protein sequence ID" value="WGH92393.1"/>
    <property type="molecule type" value="Genomic_DNA"/>
</dbReference>
<comment type="similarity">
    <text evidence="2">Belongs to the diacylglycerol/lipid kinase family.</text>
</comment>
<dbReference type="PANTHER" id="PTHR12358">
    <property type="entry name" value="SPHINGOSINE KINASE"/>
    <property type="match status" value="1"/>
</dbReference>
<evidence type="ECO:0000313" key="11">
    <source>
        <dbReference type="EMBL" id="WGH92393.1"/>
    </source>
</evidence>
<evidence type="ECO:0000256" key="5">
    <source>
        <dbReference type="ARBA" id="ARBA00022777"/>
    </source>
</evidence>
<keyword evidence="5 11" id="KW-0418">Kinase</keyword>
<evidence type="ECO:0000256" key="4">
    <source>
        <dbReference type="ARBA" id="ARBA00022741"/>
    </source>
</evidence>
<dbReference type="GO" id="GO:0016301">
    <property type="term" value="F:kinase activity"/>
    <property type="evidence" value="ECO:0007669"/>
    <property type="project" value="UniProtKB-KW"/>
</dbReference>
<feature type="domain" description="DAGKc" evidence="10">
    <location>
        <begin position="58"/>
        <end position="188"/>
    </location>
</feature>
<evidence type="ECO:0000256" key="2">
    <source>
        <dbReference type="ARBA" id="ARBA00005983"/>
    </source>
</evidence>
<organism evidence="11 12">
    <name type="scientific">Auritidibacter ignavus</name>
    <dbReference type="NCBI Taxonomy" id="678932"/>
    <lineage>
        <taxon>Bacteria</taxon>
        <taxon>Bacillati</taxon>
        <taxon>Actinomycetota</taxon>
        <taxon>Actinomycetes</taxon>
        <taxon>Micrococcales</taxon>
        <taxon>Micrococcaceae</taxon>
        <taxon>Auritidibacter</taxon>
    </lineage>
</organism>
<dbReference type="InterPro" id="IPR001206">
    <property type="entry name" value="Diacylglycerol_kinase_cat_dom"/>
</dbReference>
<accession>A0AAJ6AK64</accession>
<dbReference type="AlphaFoldDB" id="A0AAJ6AK64"/>
<comment type="cofactor">
    <cofactor evidence="1">
        <name>Mg(2+)</name>
        <dbReference type="ChEBI" id="CHEBI:18420"/>
    </cofactor>
</comment>
<keyword evidence="12" id="KW-1185">Reference proteome</keyword>
<dbReference type="GO" id="GO:0008654">
    <property type="term" value="P:phospholipid biosynthetic process"/>
    <property type="evidence" value="ECO:0007669"/>
    <property type="project" value="UniProtKB-KW"/>
</dbReference>
<keyword evidence="3" id="KW-0808">Transferase</keyword>
<keyword evidence="7" id="KW-0594">Phospholipid biosynthesis</keyword>
<dbReference type="Proteomes" id="UP001224674">
    <property type="component" value="Chromosome"/>
</dbReference>
<reference evidence="11 12" key="1">
    <citation type="submission" date="2023-03" db="EMBL/GenBank/DDBJ databases">
        <title>Complete genome sequences of several Auritidibacter ignavus strains isolated from ear infections.</title>
        <authorList>
            <person name="Baehr T."/>
            <person name="Baumhoegger A.M."/>
        </authorList>
    </citation>
    <scope>NUCLEOTIDE SEQUENCE [LARGE SCALE GENOMIC DNA]</scope>
    <source>
        <strain evidence="11 12">BABAE-6</strain>
    </source>
</reference>
<sequence>MRPAQIITSIALGVGAIAPLGWALKLRKDLHEREEHITALLNQLQRVYELPEVSTALQVPGHIGVVMNPHKEELVEVLAAVRHAAYLLGVESVEHYPTQEDDPGVQASRDALNDGASLVIAAGGDGTVRAVAEALVDTEADLGIIPVGTGNLLARNLNLPYNDIERCVGLALQGTTRAIDTIDLTVERTDESVLTSTFVVIAGAGIDAEIMSDTRDGIKQAAGWLAYGEAGMRKLPGKRKPIWVSIDDQPARRSKVRSVMIANCGMLQGGIRMVPHASIYDGLLDVMLLAPRNLWDWARVALNAISKNHAPLRAVDTMQGQKCVIELAEPMISQQDGDATGTARRITATVNPGSLRVRC</sequence>
<name>A0AAJ6AK64_9MICC</name>
<dbReference type="Pfam" id="PF00781">
    <property type="entry name" value="DAGK_cat"/>
    <property type="match status" value="1"/>
</dbReference>
<gene>
    <name evidence="11" type="ORF">QDX21_08685</name>
</gene>
<dbReference type="GO" id="GO:0005524">
    <property type="term" value="F:ATP binding"/>
    <property type="evidence" value="ECO:0007669"/>
    <property type="project" value="UniProtKB-KW"/>
</dbReference>
<evidence type="ECO:0000256" key="6">
    <source>
        <dbReference type="ARBA" id="ARBA00022840"/>
    </source>
</evidence>
<evidence type="ECO:0000256" key="7">
    <source>
        <dbReference type="ARBA" id="ARBA00023209"/>
    </source>
</evidence>
<evidence type="ECO:0000313" key="12">
    <source>
        <dbReference type="Proteomes" id="UP001224674"/>
    </source>
</evidence>
<keyword evidence="7" id="KW-0443">Lipid metabolism</keyword>
<protein>
    <submittedName>
        <fullName evidence="11">Diacylglycerol kinase family protein</fullName>
    </submittedName>
</protein>
<evidence type="ECO:0000256" key="1">
    <source>
        <dbReference type="ARBA" id="ARBA00001946"/>
    </source>
</evidence>
<keyword evidence="4" id="KW-0547">Nucleotide-binding</keyword>
<dbReference type="SUPFAM" id="SSF111331">
    <property type="entry name" value="NAD kinase/diacylglycerol kinase-like"/>
    <property type="match status" value="1"/>
</dbReference>
<dbReference type="InterPro" id="IPR017438">
    <property type="entry name" value="ATP-NAD_kinase_N"/>
</dbReference>
<keyword evidence="7" id="KW-0444">Lipid biosynthesis</keyword>
<proteinExistence type="inferred from homology"/>
<keyword evidence="9" id="KW-1133">Transmembrane helix</keyword>
<dbReference type="Gene3D" id="3.40.50.10330">
    <property type="entry name" value="Probable inorganic polyphosphate/atp-NAD kinase, domain 1"/>
    <property type="match status" value="1"/>
</dbReference>
<keyword evidence="9" id="KW-0812">Transmembrane</keyword>
<keyword evidence="6" id="KW-0067">ATP-binding</keyword>
<evidence type="ECO:0000256" key="9">
    <source>
        <dbReference type="SAM" id="Phobius"/>
    </source>
</evidence>
<dbReference type="InterPro" id="IPR045540">
    <property type="entry name" value="YegS/DAGK_C"/>
</dbReference>
<feature type="transmembrane region" description="Helical" evidence="9">
    <location>
        <begin position="6"/>
        <end position="24"/>
    </location>
</feature>
<evidence type="ECO:0000256" key="8">
    <source>
        <dbReference type="ARBA" id="ARBA00023264"/>
    </source>
</evidence>
<dbReference type="PROSITE" id="PS50146">
    <property type="entry name" value="DAGK"/>
    <property type="match status" value="1"/>
</dbReference>
<dbReference type="InterPro" id="IPR016064">
    <property type="entry name" value="NAD/diacylglycerol_kinase_sf"/>
</dbReference>